<gene>
    <name evidence="1" type="ORF">IM725_06385</name>
</gene>
<reference evidence="1 2" key="1">
    <citation type="submission" date="2020-10" db="EMBL/GenBank/DDBJ databases">
        <title>Draft genome of Ramlibacter aquaticus LMG 30558.</title>
        <authorList>
            <person name="Props R."/>
        </authorList>
    </citation>
    <scope>NUCLEOTIDE SEQUENCE [LARGE SCALE GENOMIC DNA]</scope>
    <source>
        <strain evidence="1 2">LMG 30558</strain>
    </source>
</reference>
<dbReference type="RefSeq" id="WP_193779735.1">
    <property type="nucleotide sequence ID" value="NZ_JADDOJ010000017.1"/>
</dbReference>
<protein>
    <submittedName>
        <fullName evidence="1">Uncharacterized protein</fullName>
    </submittedName>
</protein>
<accession>A0ABR9SCV9</accession>
<sequence length="87" mass="9157">MEDDEVLATVQALFKLCGSILGKVEALQVTQDALIATAVEASPPLLDPLQGQLRSLAAARDGAVQDIALDAFRNQVANVQAKLSALR</sequence>
<keyword evidence="2" id="KW-1185">Reference proteome</keyword>
<evidence type="ECO:0000313" key="2">
    <source>
        <dbReference type="Proteomes" id="UP000715965"/>
    </source>
</evidence>
<organism evidence="1 2">
    <name type="scientific">Ramlibacter aquaticus</name>
    <dbReference type="NCBI Taxonomy" id="2780094"/>
    <lineage>
        <taxon>Bacteria</taxon>
        <taxon>Pseudomonadati</taxon>
        <taxon>Pseudomonadota</taxon>
        <taxon>Betaproteobacteria</taxon>
        <taxon>Burkholderiales</taxon>
        <taxon>Comamonadaceae</taxon>
        <taxon>Ramlibacter</taxon>
    </lineage>
</organism>
<name>A0ABR9SCV9_9BURK</name>
<proteinExistence type="predicted"/>
<comment type="caution">
    <text evidence="1">The sequence shown here is derived from an EMBL/GenBank/DDBJ whole genome shotgun (WGS) entry which is preliminary data.</text>
</comment>
<dbReference type="EMBL" id="JADDOJ010000017">
    <property type="protein sequence ID" value="MBE7940193.1"/>
    <property type="molecule type" value="Genomic_DNA"/>
</dbReference>
<evidence type="ECO:0000313" key="1">
    <source>
        <dbReference type="EMBL" id="MBE7940193.1"/>
    </source>
</evidence>
<dbReference type="Proteomes" id="UP000715965">
    <property type="component" value="Unassembled WGS sequence"/>
</dbReference>